<dbReference type="EMBL" id="WQKZ01000002">
    <property type="protein sequence ID" value="MVN76570.1"/>
    <property type="molecule type" value="Genomic_DNA"/>
</dbReference>
<accession>A0A7K1TDU3</accession>
<protein>
    <recommendedName>
        <fullName evidence="3">Linalool dehydratase/isomerase domain-containing protein</fullName>
    </recommendedName>
</protein>
<keyword evidence="2" id="KW-1185">Reference proteome</keyword>
<evidence type="ECO:0000313" key="2">
    <source>
        <dbReference type="Proteomes" id="UP000441336"/>
    </source>
</evidence>
<name>A0A7K1TDU3_9BACT</name>
<dbReference type="Proteomes" id="UP000441336">
    <property type="component" value="Unassembled WGS sequence"/>
</dbReference>
<organism evidence="1 2">
    <name type="scientific">Hymenobacter ginkgonis</name>
    <dbReference type="NCBI Taxonomy" id="2682976"/>
    <lineage>
        <taxon>Bacteria</taxon>
        <taxon>Pseudomonadati</taxon>
        <taxon>Bacteroidota</taxon>
        <taxon>Cytophagia</taxon>
        <taxon>Cytophagales</taxon>
        <taxon>Hymenobacteraceae</taxon>
        <taxon>Hymenobacter</taxon>
    </lineage>
</organism>
<dbReference type="AlphaFoldDB" id="A0A7K1TDU3"/>
<evidence type="ECO:0000313" key="1">
    <source>
        <dbReference type="EMBL" id="MVN76570.1"/>
    </source>
</evidence>
<comment type="caution">
    <text evidence="1">The sequence shown here is derived from an EMBL/GenBank/DDBJ whole genome shotgun (WGS) entry which is preliminary data.</text>
</comment>
<gene>
    <name evidence="1" type="ORF">GO988_09570</name>
</gene>
<dbReference type="RefSeq" id="WP_157564610.1">
    <property type="nucleotide sequence ID" value="NZ_WQKZ01000002.1"/>
</dbReference>
<sequence length="375" mass="41371">MKPRWRWLLLLVVLGCAWASYSRPTYTPPRPPHVRLRLAYLERIMREGSGPGTALGGLIQQNSEWGLFTLSFTTYALASLAEHDPSLRPEAAEYIGLAIQQVLGAPIRQSFAADRPTPVAPGDTLPSSVLYLGHLNLMLGCHRQLVASSPYKALHDTLSARLYRRYEQATEGNLTSYPHLRWVPDNTVALASLALHSHLTGSTYAAAGRRWVALAKGRWLDPATGLLASQTDAQGRVREGPRGSMLGWSIWFLARFDSTFARQQYQRYQAAQSTNLGVLRLYRELPGDYTTGAGDVDSGPLLVGYGIPATAFACADAIALHDWRNAQRLRRVISLGSREIEENGELRYGVRLVDLDVSPLSEALLLWVDGPGPTK</sequence>
<reference evidence="1 2" key="1">
    <citation type="submission" date="2019-12" db="EMBL/GenBank/DDBJ databases">
        <title>Hymenobacter sp. HMF4947 Genome sequencing and assembly.</title>
        <authorList>
            <person name="Kang H."/>
            <person name="Cha I."/>
            <person name="Kim H."/>
            <person name="Joh K."/>
        </authorList>
    </citation>
    <scope>NUCLEOTIDE SEQUENCE [LARGE SCALE GENOMIC DNA]</scope>
    <source>
        <strain evidence="1 2">HMF4947</strain>
    </source>
</reference>
<evidence type="ECO:0008006" key="3">
    <source>
        <dbReference type="Google" id="ProtNLM"/>
    </source>
</evidence>
<proteinExistence type="predicted"/>